<feature type="compositionally biased region" description="Basic residues" evidence="1">
    <location>
        <begin position="51"/>
        <end position="60"/>
    </location>
</feature>
<accession>A0A8J2HY79</accession>
<dbReference type="Proteomes" id="UP000676310">
    <property type="component" value="Unassembled WGS sequence"/>
</dbReference>
<dbReference type="InterPro" id="IPR018535">
    <property type="entry name" value="DUF1996"/>
</dbReference>
<proteinExistence type="predicted"/>
<dbReference type="OrthoDB" id="3791649at2759"/>
<evidence type="ECO:0000256" key="1">
    <source>
        <dbReference type="SAM" id="MobiDB-lite"/>
    </source>
</evidence>
<feature type="region of interest" description="Disordered" evidence="1">
    <location>
        <begin position="1"/>
        <end position="129"/>
    </location>
</feature>
<keyword evidence="4" id="KW-1185">Reference proteome</keyword>
<feature type="domain" description="DUF1996" evidence="2">
    <location>
        <begin position="795"/>
        <end position="959"/>
    </location>
</feature>
<gene>
    <name evidence="3" type="ORF">ALTATR162_LOCUS2304</name>
</gene>
<dbReference type="RefSeq" id="XP_043165843.1">
    <property type="nucleotide sequence ID" value="XM_043309908.1"/>
</dbReference>
<comment type="caution">
    <text evidence="3">The sequence shown here is derived from an EMBL/GenBank/DDBJ whole genome shotgun (WGS) entry which is preliminary data.</text>
</comment>
<evidence type="ECO:0000259" key="2">
    <source>
        <dbReference type="Pfam" id="PF09362"/>
    </source>
</evidence>
<protein>
    <recommendedName>
        <fullName evidence="2">DUF1996 domain-containing protein</fullName>
    </recommendedName>
</protein>
<dbReference type="AlphaFoldDB" id="A0A8J2HY79"/>
<dbReference type="Pfam" id="PF09362">
    <property type="entry name" value="DUF1996"/>
    <property type="match status" value="1"/>
</dbReference>
<reference evidence="3" key="1">
    <citation type="submission" date="2021-05" db="EMBL/GenBank/DDBJ databases">
        <authorList>
            <person name="Stam R."/>
        </authorList>
    </citation>
    <scope>NUCLEOTIDE SEQUENCE</scope>
    <source>
        <strain evidence="3">CS162</strain>
    </source>
</reference>
<dbReference type="PANTHER" id="PTHR43662">
    <property type="match status" value="1"/>
</dbReference>
<evidence type="ECO:0000313" key="3">
    <source>
        <dbReference type="EMBL" id="CAG5149139.1"/>
    </source>
</evidence>
<dbReference type="PANTHER" id="PTHR43662:SF2">
    <property type="entry name" value="DUF1996 DOMAIN-CONTAINING PROTEIN"/>
    <property type="match status" value="1"/>
</dbReference>
<sequence>MTESSSKKSKAHASEQTSEDDPRIAQHSKLASNQPIESRTPLADQTETQKKLAKRQKTTHAKSNATPGSKPNAPSGVNSPANAPAVGETYLAIEDAPAQNPIASQEEPRAQTAKAKNASQEIGNDDDADVDAEERRLRASNIFNPTPHPPIAPWHHNFAAPTPPYENQQACPIDWSKVEIKHPNVEYKRLCRQAYELRRPWDKQPVAWEKVAENIGLLSAEDGKKRTVSQEGGRKRFMAANKAIFKLTGVYFPESSLGLKDYDVPLHNELNPILKGLGQARAAKKRIVACNPLEYGGEAVQLVVFPPGRKGGINRFITKEVMDRLSVQEQHFFRYSLDSFDRWYTSVFRGLRHTLPRRLYCLEPWNGDSYMHLDNGTPSITMSGLFETYRLSQEVGTTGVSDMILDEIIQSFRRENELANRHEEDRVTMQDCDKTVRTLSFDVDDINLLWEHTEQDDPIRKLVLEILYRWKDTVEDTIEEQRRMLDANFTKEWKACINGPGFKQCNVLEKFFHEGRKFRPMDPKEIVAPGRARYENLGQENGSLQDFCAKYHNHVGYGSECFRSRPESPRLIPENFNDSKIVKVLFKDVEYKIEDRASHDAFTFDFERMVIEKPDWDWPRVRSVDAYVKGPLNLRSGKRSYYLNPAYYEIDTLDENGRYPSHPGYQLTDWTPPDLDFEHFNVYEEPWEKVMKRDIPMSATNHREEKIRIGEDDEGEPIYQITAIFFEIEDPNWCPPNDWEPYIHSSSLSPQEVRDYRRWLWVKEGGEIPRIEVERFRPFKDGTPAWTDPFVDLKKKGFRMLAGNPLLRNTTGESRGICHRCIYKDAKPFGGAPCTEEDTTFLPNRMCEGGIRTQVTFPTCWDGVNLDSPDHQSHVAYAEIPYEPYVAPLATHPYTPEQQRGKCPVGYPVMLPQVMYEVMFDTKPFNQKELWGEEGTQPLVFSMGDATGHGNHGDYMFGWKGDALQRALNARCSNDHCTELERQSDEDAMSCSIPQTVVEDVDGYDWLESLPGGVQVNDGM</sequence>
<evidence type="ECO:0000313" key="4">
    <source>
        <dbReference type="Proteomes" id="UP000676310"/>
    </source>
</evidence>
<organism evidence="3 4">
    <name type="scientific">Alternaria atra</name>
    <dbReference type="NCBI Taxonomy" id="119953"/>
    <lineage>
        <taxon>Eukaryota</taxon>
        <taxon>Fungi</taxon>
        <taxon>Dikarya</taxon>
        <taxon>Ascomycota</taxon>
        <taxon>Pezizomycotina</taxon>
        <taxon>Dothideomycetes</taxon>
        <taxon>Pleosporomycetidae</taxon>
        <taxon>Pleosporales</taxon>
        <taxon>Pleosporineae</taxon>
        <taxon>Pleosporaceae</taxon>
        <taxon>Alternaria</taxon>
        <taxon>Alternaria sect. Ulocladioides</taxon>
    </lineage>
</organism>
<feature type="region of interest" description="Disordered" evidence="1">
    <location>
        <begin position="141"/>
        <end position="160"/>
    </location>
</feature>
<dbReference type="GeneID" id="67013735"/>
<dbReference type="EMBL" id="CAJRGZ010000015">
    <property type="protein sequence ID" value="CAG5149139.1"/>
    <property type="molecule type" value="Genomic_DNA"/>
</dbReference>
<name>A0A8J2HY79_9PLEO</name>